<sequence>MALYKIGDRYPDYKNRYFDGNDLKGTDVYLGNTHDKVGSVHDVLISEAGRIRYLVMAMGSWLGGQKKVLLPIGRCVDAPTESRIYLRDMTQEQVKQLPKYDSDMTVDHDYEERVRDVYREASAETSVPVEMSAPVEGAGVIGLTRPAPAPMAAPAPTPAPAHRPEPVEPEPVYDREPDLYEMRDRDHNRIRLYEERLVADKHREKVGDVRIKKHIVTNEADVSVPVQKEKVVIEVETNLAGGTRVNAPDARIGEGDSREIDVYAERPDIRKETVAYQEVNVRKEVEQDVVTARETVRREELEVDAEGNPAIDDRPNRHPNHLEQR</sequence>
<name>A0A8J7AJ96_9CYAN</name>
<dbReference type="GO" id="GO:0030077">
    <property type="term" value="C:plasma membrane light-harvesting complex"/>
    <property type="evidence" value="ECO:0007669"/>
    <property type="project" value="InterPro"/>
</dbReference>
<dbReference type="PANTHER" id="PTHR38463">
    <property type="entry name" value="STRESS RESPONSE PROTEIN YSNF"/>
    <property type="match status" value="1"/>
</dbReference>
<dbReference type="Proteomes" id="UP000636505">
    <property type="component" value="Unassembled WGS sequence"/>
</dbReference>
<protein>
    <submittedName>
        <fullName evidence="4">DUF2382 domain-containing protein</fullName>
    </submittedName>
</protein>
<dbReference type="NCBIfam" id="TIGR02271">
    <property type="entry name" value="YsnF/AvaK domain"/>
    <property type="match status" value="1"/>
</dbReference>
<feature type="domain" description="PRC-barrel" evidence="2">
    <location>
        <begin position="18"/>
        <end position="77"/>
    </location>
</feature>
<dbReference type="EMBL" id="JADEXG010000076">
    <property type="protein sequence ID" value="MBE9079979.1"/>
    <property type="molecule type" value="Genomic_DNA"/>
</dbReference>
<feature type="compositionally biased region" description="Basic and acidic residues" evidence="1">
    <location>
        <begin position="162"/>
        <end position="173"/>
    </location>
</feature>
<dbReference type="GO" id="GO:0019684">
    <property type="term" value="P:photosynthesis, light reaction"/>
    <property type="evidence" value="ECO:0007669"/>
    <property type="project" value="InterPro"/>
</dbReference>
<dbReference type="SUPFAM" id="SSF50346">
    <property type="entry name" value="PRC-barrel domain"/>
    <property type="match status" value="1"/>
</dbReference>
<dbReference type="InterPro" id="IPR014747">
    <property type="entry name" value="Bac_photo_RC_H_C"/>
</dbReference>
<dbReference type="Pfam" id="PF05239">
    <property type="entry name" value="PRC"/>
    <property type="match status" value="1"/>
</dbReference>
<dbReference type="PANTHER" id="PTHR38463:SF1">
    <property type="entry name" value="STRESS RESPONSE PROTEIN YSNF"/>
    <property type="match status" value="1"/>
</dbReference>
<organism evidence="4 5">
    <name type="scientific">Vasconcelosia minhoensis LEGE 07310</name>
    <dbReference type="NCBI Taxonomy" id="915328"/>
    <lineage>
        <taxon>Bacteria</taxon>
        <taxon>Bacillati</taxon>
        <taxon>Cyanobacteriota</taxon>
        <taxon>Cyanophyceae</taxon>
        <taxon>Nodosilineales</taxon>
        <taxon>Cymatolegaceae</taxon>
        <taxon>Vasconcelosia</taxon>
        <taxon>Vasconcelosia minhoensis</taxon>
    </lineage>
</organism>
<dbReference type="AlphaFoldDB" id="A0A8J7AJ96"/>
<dbReference type="RefSeq" id="WP_193911481.1">
    <property type="nucleotide sequence ID" value="NZ_JADEXG010000076.1"/>
</dbReference>
<accession>A0A8J7AJ96</accession>
<feature type="compositionally biased region" description="Basic and acidic residues" evidence="1">
    <location>
        <begin position="311"/>
        <end position="325"/>
    </location>
</feature>
<dbReference type="InterPro" id="IPR027275">
    <property type="entry name" value="PRC-brl_dom"/>
</dbReference>
<evidence type="ECO:0000259" key="3">
    <source>
        <dbReference type="Pfam" id="PF09557"/>
    </source>
</evidence>
<evidence type="ECO:0000259" key="2">
    <source>
        <dbReference type="Pfam" id="PF05239"/>
    </source>
</evidence>
<proteinExistence type="predicted"/>
<reference evidence="4" key="1">
    <citation type="submission" date="2020-10" db="EMBL/GenBank/DDBJ databases">
        <authorList>
            <person name="Castelo-Branco R."/>
            <person name="Eusebio N."/>
            <person name="Adriana R."/>
            <person name="Vieira A."/>
            <person name="Brugerolle De Fraissinette N."/>
            <person name="Rezende De Castro R."/>
            <person name="Schneider M.P."/>
            <person name="Vasconcelos V."/>
            <person name="Leao P.N."/>
        </authorList>
    </citation>
    <scope>NUCLEOTIDE SEQUENCE</scope>
    <source>
        <strain evidence="4">LEGE 07310</strain>
    </source>
</reference>
<feature type="region of interest" description="Disordered" evidence="1">
    <location>
        <begin position="151"/>
        <end position="173"/>
    </location>
</feature>
<dbReference type="Pfam" id="PF09557">
    <property type="entry name" value="DUF2382"/>
    <property type="match status" value="1"/>
</dbReference>
<comment type="caution">
    <text evidence="4">The sequence shown here is derived from an EMBL/GenBank/DDBJ whole genome shotgun (WGS) entry which is preliminary data.</text>
</comment>
<dbReference type="InterPro" id="IPR019060">
    <property type="entry name" value="DUF2382"/>
</dbReference>
<feature type="domain" description="DUF2382" evidence="3">
    <location>
        <begin position="190"/>
        <end position="303"/>
    </location>
</feature>
<evidence type="ECO:0000256" key="1">
    <source>
        <dbReference type="SAM" id="MobiDB-lite"/>
    </source>
</evidence>
<dbReference type="InterPro" id="IPR011033">
    <property type="entry name" value="PRC_barrel-like_sf"/>
</dbReference>
<evidence type="ECO:0000313" key="5">
    <source>
        <dbReference type="Proteomes" id="UP000636505"/>
    </source>
</evidence>
<gene>
    <name evidence="4" type="ORF">IQ241_22260</name>
</gene>
<feature type="region of interest" description="Disordered" evidence="1">
    <location>
        <begin position="300"/>
        <end position="325"/>
    </location>
</feature>
<feature type="compositionally biased region" description="Pro residues" evidence="1">
    <location>
        <begin position="151"/>
        <end position="161"/>
    </location>
</feature>
<dbReference type="Gene3D" id="3.90.50.10">
    <property type="entry name" value="Photosynthetic Reaction Center, subunit H, domain 2"/>
    <property type="match status" value="1"/>
</dbReference>
<evidence type="ECO:0000313" key="4">
    <source>
        <dbReference type="EMBL" id="MBE9079979.1"/>
    </source>
</evidence>
<dbReference type="InterPro" id="IPR052967">
    <property type="entry name" value="Stress_Response_Assoc"/>
</dbReference>
<keyword evidence="5" id="KW-1185">Reference proteome</keyword>